<dbReference type="SMART" id="SM00091">
    <property type="entry name" value="PAS"/>
    <property type="match status" value="3"/>
</dbReference>
<dbReference type="AlphaFoldDB" id="A0A848EAR9"/>
<dbReference type="InterPro" id="IPR002197">
    <property type="entry name" value="HTH_Fis"/>
</dbReference>
<dbReference type="Gene3D" id="3.30.450.20">
    <property type="entry name" value="PAS domain"/>
    <property type="match status" value="3"/>
</dbReference>
<dbReference type="NCBIfam" id="TIGR02040">
    <property type="entry name" value="PpsR-CrtJ"/>
    <property type="match status" value="1"/>
</dbReference>
<dbReference type="NCBIfam" id="TIGR00229">
    <property type="entry name" value="sensory_box"/>
    <property type="match status" value="2"/>
</dbReference>
<dbReference type="PANTHER" id="PTHR44757">
    <property type="entry name" value="DIGUANYLATE CYCLASE DGCP"/>
    <property type="match status" value="1"/>
</dbReference>
<gene>
    <name evidence="2" type="primary">ppsR</name>
    <name evidence="2" type="ORF">GWK16_05310</name>
</gene>
<organism evidence="2 3">
    <name type="scientific">Neoroseomonas marina</name>
    <dbReference type="NCBI Taxonomy" id="1232220"/>
    <lineage>
        <taxon>Bacteria</taxon>
        <taxon>Pseudomonadati</taxon>
        <taxon>Pseudomonadota</taxon>
        <taxon>Alphaproteobacteria</taxon>
        <taxon>Acetobacterales</taxon>
        <taxon>Acetobacteraceae</taxon>
        <taxon>Neoroseomonas</taxon>
    </lineage>
</organism>
<dbReference type="PRINTS" id="PR01590">
    <property type="entry name" value="HTHFIS"/>
</dbReference>
<dbReference type="InterPro" id="IPR000014">
    <property type="entry name" value="PAS"/>
</dbReference>
<dbReference type="RefSeq" id="WP_170052929.1">
    <property type="nucleotide sequence ID" value="NZ_JABBKX010000002.1"/>
</dbReference>
<proteinExistence type="predicted"/>
<dbReference type="EMBL" id="JABBKX010000002">
    <property type="protein sequence ID" value="NMJ40647.1"/>
    <property type="molecule type" value="Genomic_DNA"/>
</dbReference>
<dbReference type="Proteomes" id="UP000548582">
    <property type="component" value="Unassembled WGS sequence"/>
</dbReference>
<dbReference type="SUPFAM" id="SSF55785">
    <property type="entry name" value="PYP-like sensor domain (PAS domain)"/>
    <property type="match status" value="2"/>
</dbReference>
<dbReference type="Pfam" id="PF02954">
    <property type="entry name" value="HTH_8"/>
    <property type="match status" value="1"/>
</dbReference>
<accession>A0A848EAR9</accession>
<keyword evidence="3" id="KW-1185">Reference proteome</keyword>
<dbReference type="InterPro" id="IPR009057">
    <property type="entry name" value="Homeodomain-like_sf"/>
</dbReference>
<dbReference type="InterPro" id="IPR035965">
    <property type="entry name" value="PAS-like_dom_sf"/>
</dbReference>
<evidence type="ECO:0000313" key="2">
    <source>
        <dbReference type="EMBL" id="NMJ40647.1"/>
    </source>
</evidence>
<protein>
    <submittedName>
        <fullName evidence="2">Transcriptional regulator PpsR</fullName>
    </submittedName>
</protein>
<evidence type="ECO:0000259" key="1">
    <source>
        <dbReference type="PROSITE" id="PS50112"/>
    </source>
</evidence>
<dbReference type="Gene3D" id="1.10.10.60">
    <property type="entry name" value="Homeodomain-like"/>
    <property type="match status" value="1"/>
</dbReference>
<dbReference type="CDD" id="cd00130">
    <property type="entry name" value="PAS"/>
    <property type="match status" value="2"/>
</dbReference>
<dbReference type="InterPro" id="IPR052155">
    <property type="entry name" value="Biofilm_reg_signaling"/>
</dbReference>
<dbReference type="GO" id="GO:0006355">
    <property type="term" value="P:regulation of DNA-templated transcription"/>
    <property type="evidence" value="ECO:0007669"/>
    <property type="project" value="InterPro"/>
</dbReference>
<dbReference type="SUPFAM" id="SSF46689">
    <property type="entry name" value="Homeodomain-like"/>
    <property type="match status" value="1"/>
</dbReference>
<sequence length="475" mass="51156">MKSFKAPKTALGPLDAEATAALVAAAADVAIVLDESGTIRDVAFSNDELFGEFGRGERWLGRPWIETVARDSRPKVEDMLRDGHDPDRPRWRHINQLGAGGVSIPLLYAACALGQPGRRVVFGRDLRPLSQLQQRLVEVQQSVERGYAQLRQAETRYRLLFQTAEDAVLIVDGDSGKVAEANPAAQRLFGPAARRLIGRPVADAFAAASREAIQAMLAALRSLGRVEEFEASIADATSLRVAATAFRQENGLVCLLRLSPSGDAAEVGGLAQSGRMLLRVAESAPDGLVVTDPDGGILTANAAFLDMAQLPAEDQLRGETLERFLGRQGLEAEVLLSNLRSRGAVRLYETTLRGALGASLEVEISAVTVMDGGERRFGFSVRDVSTRLRPPPSAPAVHGRTVQELTDLIGKVPLKDLVREAADAIERLCIEAALEITRDNRASAAEMLGLSRQSLYAKLHRYGLGDLDAEAKDQG</sequence>
<feature type="domain" description="PAS" evidence="1">
    <location>
        <begin position="153"/>
        <end position="217"/>
    </location>
</feature>
<comment type="caution">
    <text evidence="2">The sequence shown here is derived from an EMBL/GenBank/DDBJ whole genome shotgun (WGS) entry which is preliminary data.</text>
</comment>
<evidence type="ECO:0000313" key="3">
    <source>
        <dbReference type="Proteomes" id="UP000548582"/>
    </source>
</evidence>
<name>A0A848EAR9_9PROT</name>
<dbReference type="GO" id="GO:0043565">
    <property type="term" value="F:sequence-specific DNA binding"/>
    <property type="evidence" value="ECO:0007669"/>
    <property type="project" value="InterPro"/>
</dbReference>
<dbReference type="Pfam" id="PF00989">
    <property type="entry name" value="PAS"/>
    <property type="match status" value="2"/>
</dbReference>
<dbReference type="PANTHER" id="PTHR44757:SF2">
    <property type="entry name" value="BIOFILM ARCHITECTURE MAINTENANCE PROTEIN MBAA"/>
    <property type="match status" value="1"/>
</dbReference>
<dbReference type="PROSITE" id="PS50112">
    <property type="entry name" value="PAS"/>
    <property type="match status" value="1"/>
</dbReference>
<dbReference type="InterPro" id="IPR013767">
    <property type="entry name" value="PAS_fold"/>
</dbReference>
<dbReference type="InterPro" id="IPR011785">
    <property type="entry name" value="Tscrpt_reg_PpsR-CrtJ"/>
</dbReference>
<dbReference type="Gene3D" id="1.20.5.430">
    <property type="match status" value="1"/>
</dbReference>
<reference evidence="2 3" key="1">
    <citation type="submission" date="2020-03" db="EMBL/GenBank/DDBJ databases">
        <authorList>
            <person name="Sun Q."/>
        </authorList>
    </citation>
    <scope>NUCLEOTIDE SEQUENCE [LARGE SCALE GENOMIC DNA]</scope>
    <source>
        <strain evidence="2 3">JC162</strain>
    </source>
</reference>